<accession>A0A829ZB69</accession>
<dbReference type="EC" id="3.6.1.1" evidence="2"/>
<comment type="caution">
    <text evidence="6">The sequence shown here is derived from an EMBL/GenBank/DDBJ whole genome shotgun (WGS) entry which is preliminary data.</text>
</comment>
<organism evidence="6 7">
    <name type="scientific">Thomasclavelia cocleata</name>
    <dbReference type="NCBI Taxonomy" id="69824"/>
    <lineage>
        <taxon>Bacteria</taxon>
        <taxon>Bacillati</taxon>
        <taxon>Bacillota</taxon>
        <taxon>Erysipelotrichia</taxon>
        <taxon>Erysipelotrichales</taxon>
        <taxon>Coprobacillaceae</taxon>
        <taxon>Thomasclavelia</taxon>
    </lineage>
</organism>
<reference evidence="6 7" key="1">
    <citation type="journal article" date="2020" name="Microbiome">
        <title>Single-cell genomics of uncultured bacteria reveals dietary fiber responders in the mouse gut microbiota.</title>
        <authorList>
            <person name="Chijiiwa R."/>
            <person name="Hosokawa M."/>
            <person name="Kogawa M."/>
            <person name="Nishikawa Y."/>
            <person name="Ide K."/>
            <person name="Sakanashi C."/>
            <person name="Takahashi K."/>
            <person name="Takeyama H."/>
        </authorList>
    </citation>
    <scope>NUCLEOTIDE SEQUENCE [LARGE SCALE GENOMIC DNA]</scope>
    <source>
        <strain evidence="6">IMSAGC_017</strain>
    </source>
</reference>
<dbReference type="AlphaFoldDB" id="A0A829ZB69"/>
<keyword evidence="4 6" id="KW-0378">Hydrolase</keyword>
<sequence>MPKVEAVDYLNQKIDIIIDRPLGSKHPKYNFIYLLNYGYVPETISGDDEELDAYLLGVFEPVKNYTGKVITVIKRINDNDDKLIVVPEGVNYNNEQIRALTEFQERFFKSKIIRGIDHD</sequence>
<dbReference type="Pfam" id="PF00719">
    <property type="entry name" value="Pyrophosphatase"/>
    <property type="match status" value="1"/>
</dbReference>
<evidence type="ECO:0000256" key="1">
    <source>
        <dbReference type="ARBA" id="ARBA00001946"/>
    </source>
</evidence>
<evidence type="ECO:0000256" key="3">
    <source>
        <dbReference type="ARBA" id="ARBA00022723"/>
    </source>
</evidence>
<dbReference type="GO" id="GO:0005737">
    <property type="term" value="C:cytoplasm"/>
    <property type="evidence" value="ECO:0007669"/>
    <property type="project" value="InterPro"/>
</dbReference>
<dbReference type="RefSeq" id="WP_172472588.1">
    <property type="nucleotide sequence ID" value="NZ_BLMI01000168.1"/>
</dbReference>
<keyword evidence="3" id="KW-0479">Metal-binding</keyword>
<dbReference type="SUPFAM" id="SSF50324">
    <property type="entry name" value="Inorganic pyrophosphatase"/>
    <property type="match status" value="1"/>
</dbReference>
<gene>
    <name evidence="6" type="primary">ppa</name>
    <name evidence="6" type="ORF">IMSAGC017_01302</name>
</gene>
<dbReference type="InterPro" id="IPR008162">
    <property type="entry name" value="Pyrophosphatase"/>
</dbReference>
<proteinExistence type="predicted"/>
<dbReference type="GO" id="GO:0000287">
    <property type="term" value="F:magnesium ion binding"/>
    <property type="evidence" value="ECO:0007669"/>
    <property type="project" value="InterPro"/>
</dbReference>
<dbReference type="GO" id="GO:0004427">
    <property type="term" value="F:inorganic diphosphate phosphatase activity"/>
    <property type="evidence" value="ECO:0007669"/>
    <property type="project" value="UniProtKB-EC"/>
</dbReference>
<dbReference type="GO" id="GO:0006796">
    <property type="term" value="P:phosphate-containing compound metabolic process"/>
    <property type="evidence" value="ECO:0007669"/>
    <property type="project" value="InterPro"/>
</dbReference>
<dbReference type="EMBL" id="BLMI01000168">
    <property type="protein sequence ID" value="GFI41259.1"/>
    <property type="molecule type" value="Genomic_DNA"/>
</dbReference>
<evidence type="ECO:0000313" key="6">
    <source>
        <dbReference type="EMBL" id="GFI41259.1"/>
    </source>
</evidence>
<dbReference type="Gene3D" id="3.90.80.10">
    <property type="entry name" value="Inorganic pyrophosphatase"/>
    <property type="match status" value="1"/>
</dbReference>
<evidence type="ECO:0000256" key="4">
    <source>
        <dbReference type="ARBA" id="ARBA00022801"/>
    </source>
</evidence>
<evidence type="ECO:0000313" key="7">
    <source>
        <dbReference type="Proteomes" id="UP000490821"/>
    </source>
</evidence>
<protein>
    <recommendedName>
        <fullName evidence="2">inorganic diphosphatase</fullName>
        <ecNumber evidence="2">3.6.1.1</ecNumber>
    </recommendedName>
</protein>
<evidence type="ECO:0000256" key="5">
    <source>
        <dbReference type="ARBA" id="ARBA00022842"/>
    </source>
</evidence>
<keyword evidence="5" id="KW-0460">Magnesium</keyword>
<dbReference type="Proteomes" id="UP000490821">
    <property type="component" value="Unassembled WGS sequence"/>
</dbReference>
<dbReference type="InterPro" id="IPR036649">
    <property type="entry name" value="Pyrophosphatase_sf"/>
</dbReference>
<name>A0A829ZB69_9FIRM</name>
<comment type="cofactor">
    <cofactor evidence="1">
        <name>Mg(2+)</name>
        <dbReference type="ChEBI" id="CHEBI:18420"/>
    </cofactor>
</comment>
<evidence type="ECO:0000256" key="2">
    <source>
        <dbReference type="ARBA" id="ARBA00012146"/>
    </source>
</evidence>